<sequence>MVTRVATYTSHSLLSNLALQNAAKVTDLQTQASSGQKSREYAGISDSTQRLLNLESEYGKTSQYLSNATQAKLRLENMEASVDTMSDLTVKMRSLLIQAQNNNLAGDINLANEANQALAQVESLLNTQLDGRSLFSGGRTNQNAVDIASMEIPDTYYSTNSAMTGTATLASLGVTANGDLNVNGNTVNYQTTDTVNDLIAAINGFPPANASLRSDPGTGTIRLVVEDLSGGTLAFAEGGLSTGNLFNVLAPLNAPNPRADVSYYKGDQQQLTARIDDDYSIEYGVRADAPAFEKLIRSLKIMSTTQDSTSLNIALGLINEATDELPNIQAKIGVDISTIERKETQHKDFAVFAANAISNIETVDVPLTLAELSQYETALQASFMSISRSSELSLVNFLR</sequence>
<dbReference type="RefSeq" id="WP_062952896.1">
    <property type="nucleotide sequence ID" value="NZ_LPVY01000021.1"/>
</dbReference>
<dbReference type="GO" id="GO:0005198">
    <property type="term" value="F:structural molecule activity"/>
    <property type="evidence" value="ECO:0007669"/>
    <property type="project" value="InterPro"/>
</dbReference>
<dbReference type="InterPro" id="IPR001029">
    <property type="entry name" value="Flagellin_N"/>
</dbReference>
<dbReference type="GO" id="GO:0005576">
    <property type="term" value="C:extracellular region"/>
    <property type="evidence" value="ECO:0007669"/>
    <property type="project" value="UniProtKB-SubCell"/>
</dbReference>
<evidence type="ECO:0000256" key="3">
    <source>
        <dbReference type="ARBA" id="ARBA00005709"/>
    </source>
</evidence>
<evidence type="ECO:0000259" key="5">
    <source>
        <dbReference type="Pfam" id="PF00669"/>
    </source>
</evidence>
<protein>
    <recommendedName>
        <fullName evidence="5">Flagellin N-terminal domain-containing protein</fullName>
    </recommendedName>
</protein>
<dbReference type="GO" id="GO:0009288">
    <property type="term" value="C:bacterial-type flagellum"/>
    <property type="evidence" value="ECO:0007669"/>
    <property type="project" value="UniProtKB-SubCell"/>
</dbReference>
<keyword evidence="4" id="KW-0975">Bacterial flagellum</keyword>
<evidence type="ECO:0000256" key="2">
    <source>
        <dbReference type="ARBA" id="ARBA00004613"/>
    </source>
</evidence>
<dbReference type="Gene3D" id="1.20.1330.10">
    <property type="entry name" value="f41 fragment of flagellin, N-terminal domain"/>
    <property type="match status" value="2"/>
</dbReference>
<dbReference type="EMBL" id="LPVY01000021">
    <property type="protein sequence ID" value="KZB62322.1"/>
    <property type="molecule type" value="Genomic_DNA"/>
</dbReference>
<comment type="subcellular location">
    <subcellularLocation>
        <location evidence="1">Bacterial flagellum</location>
    </subcellularLocation>
    <subcellularLocation>
        <location evidence="2">Secreted</location>
    </subcellularLocation>
</comment>
<dbReference type="Proteomes" id="UP000076335">
    <property type="component" value="Unassembled WGS sequence"/>
</dbReference>
<name>A0A154L2D7_9PROT</name>
<evidence type="ECO:0000313" key="6">
    <source>
        <dbReference type="EMBL" id="KZB62322.1"/>
    </source>
</evidence>
<dbReference type="OrthoDB" id="9758307at2"/>
<dbReference type="InterPro" id="IPR001492">
    <property type="entry name" value="Flagellin"/>
</dbReference>
<evidence type="ECO:0000256" key="4">
    <source>
        <dbReference type="ARBA" id="ARBA00023143"/>
    </source>
</evidence>
<feature type="domain" description="Flagellin N-terminal" evidence="5">
    <location>
        <begin position="7"/>
        <end position="138"/>
    </location>
</feature>
<gene>
    <name evidence="6" type="ORF">AUP42_05095</name>
</gene>
<dbReference type="AlphaFoldDB" id="A0A154L2D7"/>
<evidence type="ECO:0000313" key="7">
    <source>
        <dbReference type="Proteomes" id="UP000076335"/>
    </source>
</evidence>
<dbReference type="PANTHER" id="PTHR42792">
    <property type="entry name" value="FLAGELLIN"/>
    <property type="match status" value="1"/>
</dbReference>
<reference evidence="6 7" key="1">
    <citation type="submission" date="2015-12" db="EMBL/GenBank/DDBJ databases">
        <title>Genome sequence of Thalassospira lucentensis MCCC 1A02072.</title>
        <authorList>
            <person name="Lu L."/>
            <person name="Lai Q."/>
            <person name="Shao Z."/>
            <person name="Qian P."/>
        </authorList>
    </citation>
    <scope>NUCLEOTIDE SEQUENCE [LARGE SCALE GENOMIC DNA]</scope>
    <source>
        <strain evidence="6 7">MCCC 1A02072</strain>
    </source>
</reference>
<evidence type="ECO:0000256" key="1">
    <source>
        <dbReference type="ARBA" id="ARBA00004365"/>
    </source>
</evidence>
<comment type="similarity">
    <text evidence="3">Belongs to the bacterial flagellin family.</text>
</comment>
<accession>A0A154L2D7</accession>
<proteinExistence type="inferred from homology"/>
<dbReference type="SUPFAM" id="SSF64518">
    <property type="entry name" value="Phase 1 flagellin"/>
    <property type="match status" value="1"/>
</dbReference>
<dbReference type="PANTHER" id="PTHR42792:SF1">
    <property type="entry name" value="FLAGELLAR HOOK-ASSOCIATED PROTEIN 3"/>
    <property type="match status" value="1"/>
</dbReference>
<comment type="caution">
    <text evidence="6">The sequence shown here is derived from an EMBL/GenBank/DDBJ whole genome shotgun (WGS) entry which is preliminary data.</text>
</comment>
<organism evidence="6 7">
    <name type="scientific">Thalassospira lucentensis</name>
    <dbReference type="NCBI Taxonomy" id="168935"/>
    <lineage>
        <taxon>Bacteria</taxon>
        <taxon>Pseudomonadati</taxon>
        <taxon>Pseudomonadota</taxon>
        <taxon>Alphaproteobacteria</taxon>
        <taxon>Rhodospirillales</taxon>
        <taxon>Thalassospiraceae</taxon>
        <taxon>Thalassospira</taxon>
    </lineage>
</organism>
<dbReference type="Pfam" id="PF00669">
    <property type="entry name" value="Flagellin_N"/>
    <property type="match status" value="1"/>
</dbReference>